<reference evidence="2 3" key="1">
    <citation type="submission" date="2019-05" db="EMBL/GenBank/DDBJ databases">
        <title>Emergence of the Ug99 lineage of the wheat stem rust pathogen through somatic hybridization.</title>
        <authorList>
            <person name="Li F."/>
            <person name="Upadhyaya N.M."/>
            <person name="Sperschneider J."/>
            <person name="Matny O."/>
            <person name="Nguyen-Phuc H."/>
            <person name="Mago R."/>
            <person name="Raley C."/>
            <person name="Miller M.E."/>
            <person name="Silverstein K.A.T."/>
            <person name="Henningsen E."/>
            <person name="Hirsch C.D."/>
            <person name="Visser B."/>
            <person name="Pretorius Z.A."/>
            <person name="Steffenson B.J."/>
            <person name="Schwessinger B."/>
            <person name="Dodds P.N."/>
            <person name="Figueroa M."/>
        </authorList>
    </citation>
    <scope>NUCLEOTIDE SEQUENCE [LARGE SCALE GENOMIC DNA]</scope>
    <source>
        <strain evidence="2 3">Ug99</strain>
    </source>
</reference>
<proteinExistence type="predicted"/>
<accession>A0A5B0LWL9</accession>
<feature type="region of interest" description="Disordered" evidence="1">
    <location>
        <begin position="1"/>
        <end position="56"/>
    </location>
</feature>
<gene>
    <name evidence="2" type="ORF">PGTUg99_026120</name>
</gene>
<protein>
    <submittedName>
        <fullName evidence="2">Uncharacterized protein</fullName>
    </submittedName>
</protein>
<comment type="caution">
    <text evidence="2">The sequence shown here is derived from an EMBL/GenBank/DDBJ whole genome shotgun (WGS) entry which is preliminary data.</text>
</comment>
<feature type="compositionally biased region" description="Polar residues" evidence="1">
    <location>
        <begin position="9"/>
        <end position="36"/>
    </location>
</feature>
<organism evidence="2 3">
    <name type="scientific">Puccinia graminis f. sp. tritici</name>
    <dbReference type="NCBI Taxonomy" id="56615"/>
    <lineage>
        <taxon>Eukaryota</taxon>
        <taxon>Fungi</taxon>
        <taxon>Dikarya</taxon>
        <taxon>Basidiomycota</taxon>
        <taxon>Pucciniomycotina</taxon>
        <taxon>Pucciniomycetes</taxon>
        <taxon>Pucciniales</taxon>
        <taxon>Pucciniaceae</taxon>
        <taxon>Puccinia</taxon>
    </lineage>
</organism>
<dbReference type="EMBL" id="VDEP01000505">
    <property type="protein sequence ID" value="KAA1068486.1"/>
    <property type="molecule type" value="Genomic_DNA"/>
</dbReference>
<name>A0A5B0LWL9_PUCGR</name>
<dbReference type="Proteomes" id="UP000325313">
    <property type="component" value="Unassembled WGS sequence"/>
</dbReference>
<evidence type="ECO:0000313" key="3">
    <source>
        <dbReference type="Proteomes" id="UP000325313"/>
    </source>
</evidence>
<sequence length="220" mass="23776">MSGADLLQPSPTAASPSDQRTGPTASSSSHINSVTRFVTPHPRPRDRLTGPLPPDILQPIVTRPIAATSQRNRTTPLPQLVLLSSRPPRPIVTFLTSLISRPDHFPLSLQHSSTNSDQVCRAIKRSGATLPFSSQAPARANRDMYAITNYLPTGQPFGCPVGSTPEFGGSMLTPSPSPSSPTRDRLRRAIERSICRSFPPQAPARADRDMYAITCYLPTG</sequence>
<evidence type="ECO:0000313" key="2">
    <source>
        <dbReference type="EMBL" id="KAA1068486.1"/>
    </source>
</evidence>
<dbReference type="AlphaFoldDB" id="A0A5B0LWL9"/>
<evidence type="ECO:0000256" key="1">
    <source>
        <dbReference type="SAM" id="MobiDB-lite"/>
    </source>
</evidence>